<dbReference type="Gene3D" id="3.40.50.720">
    <property type="entry name" value="NAD(P)-binding Rossmann-like Domain"/>
    <property type="match status" value="1"/>
</dbReference>
<dbReference type="SUPFAM" id="SSF51735">
    <property type="entry name" value="NAD(P)-binding Rossmann-fold domains"/>
    <property type="match status" value="1"/>
</dbReference>
<sequence>MKIGIFGGNGFVGSAIARKAVARGWNVVSFSRSGTPFATPAGHTPAWAEEVEWKRASVFDPRTYEADLASCDALVSTLGILLETDYKVQGQARPLSVLRAIAENATGSRGNPLARQTDRSYERINRDSALTLYDTFHASRSGARAEASPFVYISAEDIFRPFVPQRYISTKRAAEAEIWKRSNADPSRRSIRPILMRPSLMYHPHLAPSSTLPATLLEATSTLHNLVPKSLHMLPSTHADRVPSETVPPAYQSLAALMSVPPIHVDAVGAAACQAIDSPSVDGVVDVARMRLMLGFDRTDSRTASEGPL</sequence>
<proteinExistence type="predicted"/>
<dbReference type="PANTHER" id="PTHR12126:SF16">
    <property type="entry name" value="MIOREX COMPLEX COMPONENT 2"/>
    <property type="match status" value="1"/>
</dbReference>
<dbReference type="OrthoDB" id="276721at2759"/>
<dbReference type="PANTHER" id="PTHR12126">
    <property type="entry name" value="NADH-UBIQUINONE OXIDOREDUCTASE 39 KDA SUBUNIT-RELATED"/>
    <property type="match status" value="1"/>
</dbReference>
<protein>
    <recommendedName>
        <fullName evidence="3">NAD-dependent epimerase/dehydratase domain-containing protein</fullName>
    </recommendedName>
</protein>
<evidence type="ECO:0008006" key="3">
    <source>
        <dbReference type="Google" id="ProtNLM"/>
    </source>
</evidence>
<dbReference type="InterPro" id="IPR036291">
    <property type="entry name" value="NAD(P)-bd_dom_sf"/>
</dbReference>
<dbReference type="AlphaFoldDB" id="A0A9P6VVZ4"/>
<reference evidence="1 2" key="1">
    <citation type="submission" date="2020-11" db="EMBL/GenBank/DDBJ databases">
        <title>Kefir isolates.</title>
        <authorList>
            <person name="Marcisauskas S."/>
            <person name="Kim Y."/>
            <person name="Blasche S."/>
        </authorList>
    </citation>
    <scope>NUCLEOTIDE SEQUENCE [LARGE SCALE GENOMIC DNA]</scope>
    <source>
        <strain evidence="1 2">KR</strain>
    </source>
</reference>
<dbReference type="GO" id="GO:0044877">
    <property type="term" value="F:protein-containing complex binding"/>
    <property type="evidence" value="ECO:0007669"/>
    <property type="project" value="TreeGrafter"/>
</dbReference>
<evidence type="ECO:0000313" key="1">
    <source>
        <dbReference type="EMBL" id="KAG0655543.1"/>
    </source>
</evidence>
<dbReference type="GO" id="GO:0005739">
    <property type="term" value="C:mitochondrion"/>
    <property type="evidence" value="ECO:0007669"/>
    <property type="project" value="TreeGrafter"/>
</dbReference>
<name>A0A9P6VVZ4_RHOMI</name>
<dbReference type="Proteomes" id="UP000777482">
    <property type="component" value="Unassembled WGS sequence"/>
</dbReference>
<organism evidence="1 2">
    <name type="scientific">Rhodotorula mucilaginosa</name>
    <name type="common">Yeast</name>
    <name type="synonym">Rhodotorula rubra</name>
    <dbReference type="NCBI Taxonomy" id="5537"/>
    <lineage>
        <taxon>Eukaryota</taxon>
        <taxon>Fungi</taxon>
        <taxon>Dikarya</taxon>
        <taxon>Basidiomycota</taxon>
        <taxon>Pucciniomycotina</taxon>
        <taxon>Microbotryomycetes</taxon>
        <taxon>Sporidiobolales</taxon>
        <taxon>Sporidiobolaceae</taxon>
        <taxon>Rhodotorula</taxon>
    </lineage>
</organism>
<gene>
    <name evidence="1" type="ORF">C6P46_000831</name>
</gene>
<dbReference type="InterPro" id="IPR051207">
    <property type="entry name" value="ComplexI_NDUFA9_subunit"/>
</dbReference>
<evidence type="ECO:0000313" key="2">
    <source>
        <dbReference type="Proteomes" id="UP000777482"/>
    </source>
</evidence>
<keyword evidence="2" id="KW-1185">Reference proteome</keyword>
<dbReference type="EMBL" id="PUHQ01000117">
    <property type="protein sequence ID" value="KAG0655543.1"/>
    <property type="molecule type" value="Genomic_DNA"/>
</dbReference>
<comment type="caution">
    <text evidence="1">The sequence shown here is derived from an EMBL/GenBank/DDBJ whole genome shotgun (WGS) entry which is preliminary data.</text>
</comment>
<accession>A0A9P6VVZ4</accession>